<sequence length="203" mass="22883">MKTQQVDFASLYFGTPVAIISSQNPDGSTNLSPVSSWWILDRNIVFGLGTSGKCYENITGNPDIVLNIPDSRLWQNIEAIANKTGKASPPEWKKKMGYVFEQDKFRCGNFHKEKAVTINSLRIKECPVQIEAKVCGISPLTGSQGNLVSVDATITCVHISEALLIHTQRGVKFNVKKWNPLYYLFRHYFSLGHRLGHNFRHDE</sequence>
<evidence type="ECO:0000256" key="3">
    <source>
        <dbReference type="ARBA" id="ARBA00038054"/>
    </source>
</evidence>
<dbReference type="InterPro" id="IPR002563">
    <property type="entry name" value="Flavin_Rdtase-like_dom"/>
</dbReference>
<gene>
    <name evidence="5" type="ORF">ABFV38_04500</name>
</gene>
<name>A0AAU7FZW9_9ENTR</name>
<dbReference type="Pfam" id="PF01613">
    <property type="entry name" value="Flavin_Reduct"/>
    <property type="match status" value="1"/>
</dbReference>
<dbReference type="InterPro" id="IPR052174">
    <property type="entry name" value="Flavoredoxin"/>
</dbReference>
<dbReference type="GO" id="GO:0010181">
    <property type="term" value="F:FMN binding"/>
    <property type="evidence" value="ECO:0007669"/>
    <property type="project" value="InterPro"/>
</dbReference>
<keyword evidence="2" id="KW-0285">Flavoprotein</keyword>
<protein>
    <submittedName>
        <fullName evidence="5">Flavin reductase family protein</fullName>
        <ecNumber evidence="5">1.5.1.-</ecNumber>
    </submittedName>
</protein>
<accession>A0AAU7FZW9</accession>
<evidence type="ECO:0000313" key="5">
    <source>
        <dbReference type="EMBL" id="XBM31372.1"/>
    </source>
</evidence>
<organism evidence="5">
    <name type="scientific">Enterobacter cloacae complex sp. Mu1197</name>
    <dbReference type="NCBI Taxonomy" id="3152302"/>
    <lineage>
        <taxon>Bacteria</taxon>
        <taxon>Pseudomonadati</taxon>
        <taxon>Pseudomonadota</taxon>
        <taxon>Gammaproteobacteria</taxon>
        <taxon>Enterobacterales</taxon>
        <taxon>Enterobacteriaceae</taxon>
        <taxon>Enterobacter</taxon>
        <taxon>Enterobacter cloacae complex</taxon>
    </lineage>
</organism>
<evidence type="ECO:0000256" key="2">
    <source>
        <dbReference type="ARBA" id="ARBA00022630"/>
    </source>
</evidence>
<evidence type="ECO:0000256" key="1">
    <source>
        <dbReference type="ARBA" id="ARBA00001917"/>
    </source>
</evidence>
<dbReference type="SUPFAM" id="SSF50475">
    <property type="entry name" value="FMN-binding split barrel"/>
    <property type="match status" value="1"/>
</dbReference>
<keyword evidence="5" id="KW-0560">Oxidoreductase</keyword>
<dbReference type="InterPro" id="IPR012349">
    <property type="entry name" value="Split_barrel_FMN-bd"/>
</dbReference>
<dbReference type="Gene3D" id="2.30.110.10">
    <property type="entry name" value="Electron Transport, Fmn-binding Protein, Chain A"/>
    <property type="match status" value="1"/>
</dbReference>
<dbReference type="PANTHER" id="PTHR43567">
    <property type="entry name" value="FLAVOREDOXIN-RELATED-RELATED"/>
    <property type="match status" value="1"/>
</dbReference>
<dbReference type="RefSeq" id="WP_348958624.1">
    <property type="nucleotide sequence ID" value="NZ_CP157375.1"/>
</dbReference>
<dbReference type="GO" id="GO:0016646">
    <property type="term" value="F:oxidoreductase activity, acting on the CH-NH group of donors, NAD or NADP as acceptor"/>
    <property type="evidence" value="ECO:0007669"/>
    <property type="project" value="UniProtKB-ARBA"/>
</dbReference>
<comment type="similarity">
    <text evidence="3">Belongs to the flavoredoxin family.</text>
</comment>
<reference evidence="5" key="1">
    <citation type="submission" date="2024-05" db="EMBL/GenBank/DDBJ databases">
        <title>Copy number flexibility facilitates heteroresistance to increasing antibiotic pressure and threatens the beta-lactam pipeline.</title>
        <authorList>
            <person name="Choby J.E."/>
            <person name="Weiss D.S."/>
        </authorList>
    </citation>
    <scope>NUCLEOTIDE SEQUENCE</scope>
    <source>
        <strain evidence="5">Mu1197</strain>
    </source>
</reference>
<dbReference type="EMBL" id="CP157375">
    <property type="protein sequence ID" value="XBM31372.1"/>
    <property type="molecule type" value="Genomic_DNA"/>
</dbReference>
<comment type="cofactor">
    <cofactor evidence="1">
        <name>FMN</name>
        <dbReference type="ChEBI" id="CHEBI:58210"/>
    </cofactor>
</comment>
<dbReference type="PANTHER" id="PTHR43567:SF1">
    <property type="entry name" value="FLAVOREDOXIN"/>
    <property type="match status" value="1"/>
</dbReference>
<dbReference type="AlphaFoldDB" id="A0AAU7FZW9"/>
<feature type="domain" description="Flavin reductase like" evidence="4">
    <location>
        <begin position="13"/>
        <end position="191"/>
    </location>
</feature>
<evidence type="ECO:0000259" key="4">
    <source>
        <dbReference type="Pfam" id="PF01613"/>
    </source>
</evidence>
<proteinExistence type="inferred from homology"/>
<dbReference type="EC" id="1.5.1.-" evidence="5"/>